<feature type="compositionally biased region" description="Basic and acidic residues" evidence="1">
    <location>
        <begin position="48"/>
        <end position="59"/>
    </location>
</feature>
<feature type="region of interest" description="Disordered" evidence="1">
    <location>
        <begin position="1"/>
        <end position="71"/>
    </location>
</feature>
<evidence type="ECO:0000313" key="2">
    <source>
        <dbReference type="EMBL" id="MCD7472648.1"/>
    </source>
</evidence>
<feature type="compositionally biased region" description="Acidic residues" evidence="1">
    <location>
        <begin position="27"/>
        <end position="47"/>
    </location>
</feature>
<evidence type="ECO:0000256" key="1">
    <source>
        <dbReference type="SAM" id="MobiDB-lite"/>
    </source>
</evidence>
<evidence type="ECO:0000313" key="3">
    <source>
        <dbReference type="Proteomes" id="UP000823775"/>
    </source>
</evidence>
<reference evidence="2 3" key="1">
    <citation type="journal article" date="2021" name="BMC Genomics">
        <title>Datura genome reveals duplications of psychoactive alkaloid biosynthetic genes and high mutation rate following tissue culture.</title>
        <authorList>
            <person name="Rajewski A."/>
            <person name="Carter-House D."/>
            <person name="Stajich J."/>
            <person name="Litt A."/>
        </authorList>
    </citation>
    <scope>NUCLEOTIDE SEQUENCE [LARGE SCALE GENOMIC DNA]</scope>
    <source>
        <strain evidence="2">AR-01</strain>
    </source>
</reference>
<accession>A0ABS8TNT9</accession>
<dbReference type="EMBL" id="JACEIK010001853">
    <property type="protein sequence ID" value="MCD7472648.1"/>
    <property type="molecule type" value="Genomic_DNA"/>
</dbReference>
<protein>
    <submittedName>
        <fullName evidence="2">Uncharacterized protein</fullName>
    </submittedName>
</protein>
<sequence>MDRCIGSWSDEECDEAKFDGDNPPMDNAEEGNDDAEELGDDDIDAEESGDKESAAEKSNEQVGDSKPATTP</sequence>
<name>A0ABS8TNT9_DATST</name>
<keyword evidence="3" id="KW-1185">Reference proteome</keyword>
<organism evidence="2 3">
    <name type="scientific">Datura stramonium</name>
    <name type="common">Jimsonweed</name>
    <name type="synonym">Common thornapple</name>
    <dbReference type="NCBI Taxonomy" id="4076"/>
    <lineage>
        <taxon>Eukaryota</taxon>
        <taxon>Viridiplantae</taxon>
        <taxon>Streptophyta</taxon>
        <taxon>Embryophyta</taxon>
        <taxon>Tracheophyta</taxon>
        <taxon>Spermatophyta</taxon>
        <taxon>Magnoliopsida</taxon>
        <taxon>eudicotyledons</taxon>
        <taxon>Gunneridae</taxon>
        <taxon>Pentapetalae</taxon>
        <taxon>asterids</taxon>
        <taxon>lamiids</taxon>
        <taxon>Solanales</taxon>
        <taxon>Solanaceae</taxon>
        <taxon>Solanoideae</taxon>
        <taxon>Datureae</taxon>
        <taxon>Datura</taxon>
    </lineage>
</organism>
<dbReference type="Proteomes" id="UP000823775">
    <property type="component" value="Unassembled WGS sequence"/>
</dbReference>
<proteinExistence type="predicted"/>
<comment type="caution">
    <text evidence="2">The sequence shown here is derived from an EMBL/GenBank/DDBJ whole genome shotgun (WGS) entry which is preliminary data.</text>
</comment>
<gene>
    <name evidence="2" type="ORF">HAX54_013945</name>
</gene>